<proteinExistence type="predicted"/>
<dbReference type="Gene3D" id="3.20.20.210">
    <property type="match status" value="1"/>
</dbReference>
<gene>
    <name evidence="2" type="ORF">IAB71_01905</name>
</gene>
<protein>
    <recommendedName>
        <fullName evidence="1">Uroporphyrinogen decarboxylase (URO-D) domain-containing protein</fullName>
    </recommendedName>
</protein>
<accession>A0A9D1P1D3</accession>
<dbReference type="PANTHER" id="PTHR47099:SF1">
    <property type="entry name" value="METHYLCOBAMIDE:COM METHYLTRANSFERASE MTBA"/>
    <property type="match status" value="1"/>
</dbReference>
<reference evidence="2" key="1">
    <citation type="submission" date="2020-10" db="EMBL/GenBank/DDBJ databases">
        <authorList>
            <person name="Gilroy R."/>
        </authorList>
    </citation>
    <scope>NUCLEOTIDE SEQUENCE</scope>
    <source>
        <strain evidence="2">CHK188-20938</strain>
    </source>
</reference>
<dbReference type="EMBL" id="DVOO01000007">
    <property type="protein sequence ID" value="HIV24532.1"/>
    <property type="molecule type" value="Genomic_DNA"/>
</dbReference>
<dbReference type="SUPFAM" id="SSF51726">
    <property type="entry name" value="UROD/MetE-like"/>
    <property type="match status" value="1"/>
</dbReference>
<feature type="domain" description="Uroporphyrinogen decarboxylase (URO-D)" evidence="1">
    <location>
        <begin position="101"/>
        <end position="351"/>
    </location>
</feature>
<evidence type="ECO:0000313" key="2">
    <source>
        <dbReference type="EMBL" id="HIV24532.1"/>
    </source>
</evidence>
<dbReference type="Pfam" id="PF01208">
    <property type="entry name" value="URO-D"/>
    <property type="match status" value="1"/>
</dbReference>
<comment type="caution">
    <text evidence="2">The sequence shown here is derived from an EMBL/GenBank/DDBJ whole genome shotgun (WGS) entry which is preliminary data.</text>
</comment>
<dbReference type="AlphaFoldDB" id="A0A9D1P1D3"/>
<organism evidence="2 3">
    <name type="scientific">Candidatus Scatomonas pullistercoris</name>
    <dbReference type="NCBI Taxonomy" id="2840920"/>
    <lineage>
        <taxon>Bacteria</taxon>
        <taxon>Bacillati</taxon>
        <taxon>Bacillota</taxon>
        <taxon>Clostridia</taxon>
        <taxon>Lachnospirales</taxon>
        <taxon>Lachnospiraceae</taxon>
        <taxon>Lachnospiraceae incertae sedis</taxon>
        <taxon>Candidatus Scatomonas</taxon>
    </lineage>
</organism>
<dbReference type="Proteomes" id="UP000824169">
    <property type="component" value="Unassembled WGS sequence"/>
</dbReference>
<evidence type="ECO:0000259" key="1">
    <source>
        <dbReference type="Pfam" id="PF01208"/>
    </source>
</evidence>
<dbReference type="InterPro" id="IPR038071">
    <property type="entry name" value="UROD/MetE-like_sf"/>
</dbReference>
<sequence length="355" mass="41511">MNKRENMLRALRRDNPESVPFDFELCPSQIDNFEKRNGTRNYREYFDFPMRYVELNPTKQHYDYSKYYEGIEGELEPLEWNPEWGVMGRKGTIAHFQEMMHPMRNFESIEEIEEYPFPDMTADYRWEGLKEKNQELIAQGYATGAFMEMTIFELCWYLRGMENFMMDFYADPEFNDALMDKITDIRVEMARRWAEVGVDILMLGDDVSTQEDMMMSPELWASTLKPRMAKIIRAAKEVKPDILIFYHGDGNLEKIVPGLIEIGVDVLNPVQPECVDPFKMKKLYGDKLSFWGCVGTQTTMPFGTKEEIFDVCKRLICEVGKGGGLLLAPTHTLEPEVPYENIEAYLKAVEMYGKY</sequence>
<dbReference type="GO" id="GO:0004853">
    <property type="term" value="F:uroporphyrinogen decarboxylase activity"/>
    <property type="evidence" value="ECO:0007669"/>
    <property type="project" value="InterPro"/>
</dbReference>
<dbReference type="PANTHER" id="PTHR47099">
    <property type="entry name" value="METHYLCOBAMIDE:COM METHYLTRANSFERASE MTBA"/>
    <property type="match status" value="1"/>
</dbReference>
<evidence type="ECO:0000313" key="3">
    <source>
        <dbReference type="Proteomes" id="UP000824169"/>
    </source>
</evidence>
<reference evidence="2" key="2">
    <citation type="journal article" date="2021" name="PeerJ">
        <title>Extensive microbial diversity within the chicken gut microbiome revealed by metagenomics and culture.</title>
        <authorList>
            <person name="Gilroy R."/>
            <person name="Ravi A."/>
            <person name="Getino M."/>
            <person name="Pursley I."/>
            <person name="Horton D.L."/>
            <person name="Alikhan N.F."/>
            <person name="Baker D."/>
            <person name="Gharbi K."/>
            <person name="Hall N."/>
            <person name="Watson M."/>
            <person name="Adriaenssens E.M."/>
            <person name="Foster-Nyarko E."/>
            <person name="Jarju S."/>
            <person name="Secka A."/>
            <person name="Antonio M."/>
            <person name="Oren A."/>
            <person name="Chaudhuri R.R."/>
            <person name="La Ragione R."/>
            <person name="Hildebrand F."/>
            <person name="Pallen M.J."/>
        </authorList>
    </citation>
    <scope>NUCLEOTIDE SEQUENCE</scope>
    <source>
        <strain evidence="2">CHK188-20938</strain>
    </source>
</reference>
<dbReference type="InterPro" id="IPR052024">
    <property type="entry name" value="Methanogen_methyltrans"/>
</dbReference>
<name>A0A9D1P1D3_9FIRM</name>
<dbReference type="GO" id="GO:0006779">
    <property type="term" value="P:porphyrin-containing compound biosynthetic process"/>
    <property type="evidence" value="ECO:0007669"/>
    <property type="project" value="InterPro"/>
</dbReference>
<dbReference type="InterPro" id="IPR000257">
    <property type="entry name" value="Uroporphyrinogen_deCOase"/>
</dbReference>